<feature type="compositionally biased region" description="Basic residues" evidence="1">
    <location>
        <begin position="266"/>
        <end position="283"/>
    </location>
</feature>
<evidence type="ECO:0000313" key="2">
    <source>
        <dbReference type="EMBL" id="KAK1131640.1"/>
    </source>
</evidence>
<protein>
    <submittedName>
        <fullName evidence="2">Uncharacterized protein</fullName>
    </submittedName>
</protein>
<comment type="caution">
    <text evidence="2">The sequence shown here is derived from an EMBL/GenBank/DDBJ whole genome shotgun (WGS) entry which is preliminary data.</text>
</comment>
<organism evidence="2 3">
    <name type="scientific">Melipona bicolor</name>
    <dbReference type="NCBI Taxonomy" id="60889"/>
    <lineage>
        <taxon>Eukaryota</taxon>
        <taxon>Metazoa</taxon>
        <taxon>Ecdysozoa</taxon>
        <taxon>Arthropoda</taxon>
        <taxon>Hexapoda</taxon>
        <taxon>Insecta</taxon>
        <taxon>Pterygota</taxon>
        <taxon>Neoptera</taxon>
        <taxon>Endopterygota</taxon>
        <taxon>Hymenoptera</taxon>
        <taxon>Apocrita</taxon>
        <taxon>Aculeata</taxon>
        <taxon>Apoidea</taxon>
        <taxon>Anthophila</taxon>
        <taxon>Apidae</taxon>
        <taxon>Melipona</taxon>
    </lineage>
</organism>
<dbReference type="Proteomes" id="UP001177670">
    <property type="component" value="Unassembled WGS sequence"/>
</dbReference>
<proteinExistence type="predicted"/>
<gene>
    <name evidence="2" type="ORF">K0M31_017930</name>
</gene>
<accession>A0AA40KSZ7</accession>
<evidence type="ECO:0000313" key="3">
    <source>
        <dbReference type="Proteomes" id="UP001177670"/>
    </source>
</evidence>
<feature type="region of interest" description="Disordered" evidence="1">
    <location>
        <begin position="266"/>
        <end position="291"/>
    </location>
</feature>
<reference evidence="2" key="1">
    <citation type="submission" date="2021-10" db="EMBL/GenBank/DDBJ databases">
        <title>Melipona bicolor Genome sequencing and assembly.</title>
        <authorList>
            <person name="Araujo N.S."/>
            <person name="Arias M.C."/>
        </authorList>
    </citation>
    <scope>NUCLEOTIDE SEQUENCE</scope>
    <source>
        <strain evidence="2">USP_2M_L1-L4_2017</strain>
        <tissue evidence="2">Whole body</tissue>
    </source>
</reference>
<dbReference type="AlphaFoldDB" id="A0AA40KSZ7"/>
<evidence type="ECO:0000256" key="1">
    <source>
        <dbReference type="SAM" id="MobiDB-lite"/>
    </source>
</evidence>
<dbReference type="EMBL" id="JAHYIQ010000006">
    <property type="protein sequence ID" value="KAK1131640.1"/>
    <property type="molecule type" value="Genomic_DNA"/>
</dbReference>
<keyword evidence="3" id="KW-1185">Reference proteome</keyword>
<name>A0AA40KSZ7_9HYME</name>
<sequence>MARRVLKAAGQGEWHGWGEEEKGVVRSGDDLQRRRWISDYWLGQASTLANNSSLPSAEKIQPARRLEINSKRARCNSISCGYVSDYWSTGGDAGQKDVAQFETSRRLITNGARSLAVLDCEELRSHLPVSTSSRPRNRPARTDCRINQFANNILVLNGTLVLLRNARLIVKTFHWQDKAFGLQQVEQAGVWSDNAVNPTRYPSNSNFGEGFEFELSSESPSSAFPLEADGSANFDFQFSPTPTDTATQISISQSTFEDSLVLRRSPRHRLTRSRPISRSRRRKDGTSSRNRCSTTLLAAAEVEPGAFASGDKANERPVEGHLRAQCVQVHCSFIVLDRVQQPDELSEANCNPVF</sequence>